<dbReference type="InterPro" id="IPR028082">
    <property type="entry name" value="Peripla_BP_I"/>
</dbReference>
<dbReference type="AlphaFoldDB" id="A0A844G7W9"/>
<keyword evidence="3" id="KW-0804">Transcription</keyword>
<evidence type="ECO:0000256" key="3">
    <source>
        <dbReference type="ARBA" id="ARBA00023163"/>
    </source>
</evidence>
<dbReference type="InterPro" id="IPR050679">
    <property type="entry name" value="Bact_HTH_transcr_reg"/>
</dbReference>
<keyword evidence="1" id="KW-0805">Transcription regulation</keyword>
<name>A0A844G7W9_9BACT</name>
<organism evidence="5 6">
    <name type="scientific">Victivallis lenta</name>
    <dbReference type="NCBI Taxonomy" id="2606640"/>
    <lineage>
        <taxon>Bacteria</taxon>
        <taxon>Pseudomonadati</taxon>
        <taxon>Lentisphaerota</taxon>
        <taxon>Lentisphaeria</taxon>
        <taxon>Victivallales</taxon>
        <taxon>Victivallaceae</taxon>
        <taxon>Victivallis</taxon>
    </lineage>
</organism>
<dbReference type="InterPro" id="IPR036388">
    <property type="entry name" value="WH-like_DNA-bd_sf"/>
</dbReference>
<dbReference type="InterPro" id="IPR036390">
    <property type="entry name" value="WH_DNA-bd_sf"/>
</dbReference>
<gene>
    <name evidence="5" type="ORF">FYJ85_18275</name>
</gene>
<dbReference type="PANTHER" id="PTHR44846">
    <property type="entry name" value="MANNOSYL-D-GLYCERATE TRANSPORT/METABOLISM SYSTEM REPRESSOR MNGR-RELATED"/>
    <property type="match status" value="1"/>
</dbReference>
<dbReference type="SUPFAM" id="SSF46785">
    <property type="entry name" value="Winged helix' DNA-binding domain"/>
    <property type="match status" value="1"/>
</dbReference>
<reference evidence="5 6" key="1">
    <citation type="submission" date="2019-08" db="EMBL/GenBank/DDBJ databases">
        <title>In-depth cultivation of the pig gut microbiome towards novel bacterial diversity and tailored functional studies.</title>
        <authorList>
            <person name="Wylensek D."/>
            <person name="Hitch T.C.A."/>
            <person name="Clavel T."/>
        </authorList>
    </citation>
    <scope>NUCLEOTIDE SEQUENCE [LARGE SCALE GENOMIC DNA]</scope>
    <source>
        <strain evidence="5 6">BBE-744-WT-12</strain>
    </source>
</reference>
<feature type="domain" description="HTH gntR-type" evidence="4">
    <location>
        <begin position="22"/>
        <end position="90"/>
    </location>
</feature>
<dbReference type="GO" id="GO:0045892">
    <property type="term" value="P:negative regulation of DNA-templated transcription"/>
    <property type="evidence" value="ECO:0007669"/>
    <property type="project" value="TreeGrafter"/>
</dbReference>
<accession>A0A844G7W9</accession>
<dbReference type="Gene3D" id="1.10.10.10">
    <property type="entry name" value="Winged helix-like DNA-binding domain superfamily/Winged helix DNA-binding domain"/>
    <property type="match status" value="1"/>
</dbReference>
<evidence type="ECO:0000313" key="6">
    <source>
        <dbReference type="Proteomes" id="UP000435649"/>
    </source>
</evidence>
<dbReference type="SMART" id="SM00345">
    <property type="entry name" value="HTH_GNTR"/>
    <property type="match status" value="1"/>
</dbReference>
<dbReference type="PANTHER" id="PTHR44846:SF1">
    <property type="entry name" value="MANNOSYL-D-GLYCERATE TRANSPORT_METABOLISM SYSTEM REPRESSOR MNGR-RELATED"/>
    <property type="match status" value="1"/>
</dbReference>
<dbReference type="GO" id="GO:0003700">
    <property type="term" value="F:DNA-binding transcription factor activity"/>
    <property type="evidence" value="ECO:0007669"/>
    <property type="project" value="InterPro"/>
</dbReference>
<evidence type="ECO:0000256" key="2">
    <source>
        <dbReference type="ARBA" id="ARBA00023125"/>
    </source>
</evidence>
<dbReference type="GO" id="GO:0003677">
    <property type="term" value="F:DNA binding"/>
    <property type="evidence" value="ECO:0007669"/>
    <property type="project" value="UniProtKB-KW"/>
</dbReference>
<sequence length="422" mass="47945">MNSNQGSDTNMPISKIITGVREPLYRQLARELERRIATGKLNSGDGPASYRALCEEFGVSMSVVQRAFRELRRDDLVRTQQGRRVELAPDARAEKVIHKYGFIHPYSDDNAFGRLMPYLAGRAFEGMGLNSFVLVRSSGGDSGREREIAENMLHNGIQGLLLSPADIRLNGPFFEEAARHIPVVQLDQTLERAQLPGILFDYRRAGREIAGYLFRKCNTGRLLAVLDEKVNQSIRELTDGMIEAARESGRADSMEIIALPVVRMFADREKPDCRLQKQLAGFLEEKLVSGNFDTLFSPFTILVEYIMVASGVHARHPQIRLGTMNYTRIEQHSAAYFQARIMEWEQDYHRLFTEAARLLLRWEQSGQRPTLRKRLRIGRRFRLAADNTEPAAPLNALVLYPGKTENGSINAIPQTLRKEKER</sequence>
<keyword evidence="6" id="KW-1185">Reference proteome</keyword>
<comment type="caution">
    <text evidence="5">The sequence shown here is derived from an EMBL/GenBank/DDBJ whole genome shotgun (WGS) entry which is preliminary data.</text>
</comment>
<proteinExistence type="predicted"/>
<dbReference type="Proteomes" id="UP000435649">
    <property type="component" value="Unassembled WGS sequence"/>
</dbReference>
<keyword evidence="2" id="KW-0238">DNA-binding</keyword>
<dbReference type="Gene3D" id="3.40.50.2300">
    <property type="match status" value="2"/>
</dbReference>
<dbReference type="Pfam" id="PF00392">
    <property type="entry name" value="GntR"/>
    <property type="match status" value="1"/>
</dbReference>
<dbReference type="CDD" id="cd07377">
    <property type="entry name" value="WHTH_GntR"/>
    <property type="match status" value="1"/>
</dbReference>
<evidence type="ECO:0000256" key="1">
    <source>
        <dbReference type="ARBA" id="ARBA00023015"/>
    </source>
</evidence>
<dbReference type="InterPro" id="IPR000524">
    <property type="entry name" value="Tscrpt_reg_HTH_GntR"/>
</dbReference>
<protein>
    <submittedName>
        <fullName evidence="5">GntR family transcriptional regulator</fullName>
    </submittedName>
</protein>
<dbReference type="SUPFAM" id="SSF53822">
    <property type="entry name" value="Periplasmic binding protein-like I"/>
    <property type="match status" value="1"/>
</dbReference>
<dbReference type="EMBL" id="VUNS01000027">
    <property type="protein sequence ID" value="MST98985.1"/>
    <property type="molecule type" value="Genomic_DNA"/>
</dbReference>
<evidence type="ECO:0000313" key="5">
    <source>
        <dbReference type="EMBL" id="MST98985.1"/>
    </source>
</evidence>
<dbReference type="PROSITE" id="PS50949">
    <property type="entry name" value="HTH_GNTR"/>
    <property type="match status" value="1"/>
</dbReference>
<evidence type="ECO:0000259" key="4">
    <source>
        <dbReference type="PROSITE" id="PS50949"/>
    </source>
</evidence>